<reference evidence="7" key="1">
    <citation type="submission" date="2023-07" db="EMBL/GenBank/DDBJ databases">
        <title>Chromosome-level Genome Assembly of Striped Snakehead (Channa striata).</title>
        <authorList>
            <person name="Liu H."/>
        </authorList>
    </citation>
    <scope>NUCLEOTIDE SEQUENCE</scope>
    <source>
        <strain evidence="7">Gz</strain>
        <tissue evidence="7">Muscle</tissue>
    </source>
</reference>
<evidence type="ECO:0000256" key="2">
    <source>
        <dbReference type="ARBA" id="ARBA00023040"/>
    </source>
</evidence>
<dbReference type="Gene3D" id="1.20.1070.10">
    <property type="entry name" value="Rhodopsin 7-helix transmembrane proteins"/>
    <property type="match status" value="1"/>
</dbReference>
<name>A0AA88NND3_CHASR</name>
<feature type="transmembrane region" description="Helical" evidence="6">
    <location>
        <begin position="67"/>
        <end position="86"/>
    </location>
</feature>
<keyword evidence="4" id="KW-0325">Glycoprotein</keyword>
<dbReference type="Proteomes" id="UP001187415">
    <property type="component" value="Unassembled WGS sequence"/>
</dbReference>
<comment type="caution">
    <text evidence="7">The sequence shown here is derived from an EMBL/GenBank/DDBJ whole genome shotgun (WGS) entry which is preliminary data.</text>
</comment>
<feature type="transmembrane region" description="Helical" evidence="6">
    <location>
        <begin position="250"/>
        <end position="276"/>
    </location>
</feature>
<evidence type="ECO:0000256" key="4">
    <source>
        <dbReference type="ARBA" id="ARBA00023180"/>
    </source>
</evidence>
<keyword evidence="8" id="KW-1185">Reference proteome</keyword>
<feature type="transmembrane region" description="Helical" evidence="6">
    <location>
        <begin position="146"/>
        <end position="165"/>
    </location>
</feature>
<feature type="transmembrane region" description="Helical" evidence="6">
    <location>
        <begin position="218"/>
        <end position="238"/>
    </location>
</feature>
<dbReference type="GO" id="GO:0035025">
    <property type="term" value="P:positive regulation of Rho protein signal transduction"/>
    <property type="evidence" value="ECO:0007669"/>
    <property type="project" value="TreeGrafter"/>
</dbReference>
<proteinExistence type="predicted"/>
<evidence type="ECO:0000256" key="1">
    <source>
        <dbReference type="ARBA" id="ARBA00004141"/>
    </source>
</evidence>
<dbReference type="EMBL" id="JAUPFM010000001">
    <property type="protein sequence ID" value="KAK2863361.1"/>
    <property type="molecule type" value="Genomic_DNA"/>
</dbReference>
<dbReference type="PANTHER" id="PTHR24232">
    <property type="entry name" value="G-PROTEIN COUPLED RECEPTOR"/>
    <property type="match status" value="1"/>
</dbReference>
<dbReference type="PANTHER" id="PTHR24232:SF41">
    <property type="entry name" value="LYSOPHOSPHATIDIC ACID RECEPTOR 4"/>
    <property type="match status" value="1"/>
</dbReference>
<evidence type="ECO:0000256" key="6">
    <source>
        <dbReference type="SAM" id="Phobius"/>
    </source>
</evidence>
<keyword evidence="6" id="KW-1133">Transmembrane helix</keyword>
<gene>
    <name evidence="7" type="ORF">Q5P01_002894</name>
</gene>
<keyword evidence="5" id="KW-0807">Transducer</keyword>
<keyword evidence="6" id="KW-0472">Membrane</keyword>
<keyword evidence="6" id="KW-0812">Transmembrane</keyword>
<evidence type="ECO:0008006" key="9">
    <source>
        <dbReference type="Google" id="ProtNLM"/>
    </source>
</evidence>
<dbReference type="SUPFAM" id="SSF81321">
    <property type="entry name" value="Family A G protein-coupled receptor-like"/>
    <property type="match status" value="1"/>
</dbReference>
<evidence type="ECO:0000256" key="3">
    <source>
        <dbReference type="ARBA" id="ARBA00023170"/>
    </source>
</evidence>
<dbReference type="GO" id="GO:0007200">
    <property type="term" value="P:phospholipase C-activating G protein-coupled receptor signaling pathway"/>
    <property type="evidence" value="ECO:0007669"/>
    <property type="project" value="TreeGrafter"/>
</dbReference>
<dbReference type="GO" id="GO:0005886">
    <property type="term" value="C:plasma membrane"/>
    <property type="evidence" value="ECO:0007669"/>
    <property type="project" value="TreeGrafter"/>
</dbReference>
<protein>
    <recommendedName>
        <fullName evidence="9">G-protein coupled receptors family 1 profile domain-containing protein</fullName>
    </recommendedName>
</protein>
<feature type="transmembrane region" description="Helical" evidence="6">
    <location>
        <begin position="24"/>
        <end position="47"/>
    </location>
</feature>
<dbReference type="AlphaFoldDB" id="A0AA88NND3"/>
<organism evidence="7 8">
    <name type="scientific">Channa striata</name>
    <name type="common">Snakehead murrel</name>
    <name type="synonym">Ophicephalus striatus</name>
    <dbReference type="NCBI Taxonomy" id="64152"/>
    <lineage>
        <taxon>Eukaryota</taxon>
        <taxon>Metazoa</taxon>
        <taxon>Chordata</taxon>
        <taxon>Craniata</taxon>
        <taxon>Vertebrata</taxon>
        <taxon>Euteleostomi</taxon>
        <taxon>Actinopterygii</taxon>
        <taxon>Neopterygii</taxon>
        <taxon>Teleostei</taxon>
        <taxon>Neoteleostei</taxon>
        <taxon>Acanthomorphata</taxon>
        <taxon>Anabantaria</taxon>
        <taxon>Anabantiformes</taxon>
        <taxon>Channoidei</taxon>
        <taxon>Channidae</taxon>
        <taxon>Channa</taxon>
    </lineage>
</organism>
<dbReference type="GO" id="GO:0070915">
    <property type="term" value="F:lysophosphatidic acid receptor activity"/>
    <property type="evidence" value="ECO:0007669"/>
    <property type="project" value="TreeGrafter"/>
</dbReference>
<evidence type="ECO:0000313" key="8">
    <source>
        <dbReference type="Proteomes" id="UP001187415"/>
    </source>
</evidence>
<accession>A0AA88NND3</accession>
<keyword evidence="3" id="KW-0675">Receptor</keyword>
<feature type="transmembrane region" description="Helical" evidence="6">
    <location>
        <begin position="171"/>
        <end position="197"/>
    </location>
</feature>
<sequence>MAANLSTSSFDNFHHCSSSTTANYIATAFDITQISLLLPLYLTVLYLGHQKWRQQRSFATTSHSDIFTYNLAAIELLYALGATFYYCTSYFGLSELTILWFSLCSIVIPGETCFHILTCVERYLAVVHPVTYLGLRRVGGVRIRNVSIGCVWLLCLGWMGIIAVYSPGFPFILYFIFLAFSLVVVSFCSLSVLCVLIRSGPGDMAGGRARVDQSKQRAFHTITAITAVLWLFFIGFLVCVALDSSNLLSYNIGCLVLFSANWITLPNSLVLPLLFLQRSGKLVCCRSSNK</sequence>
<feature type="transmembrane region" description="Helical" evidence="6">
    <location>
        <begin position="98"/>
        <end position="125"/>
    </location>
</feature>
<keyword evidence="2" id="KW-0297">G-protein coupled receptor</keyword>
<evidence type="ECO:0000256" key="5">
    <source>
        <dbReference type="ARBA" id="ARBA00023224"/>
    </source>
</evidence>
<comment type="subcellular location">
    <subcellularLocation>
        <location evidence="1">Membrane</location>
        <topology evidence="1">Multi-pass membrane protein</topology>
    </subcellularLocation>
</comment>
<evidence type="ECO:0000313" key="7">
    <source>
        <dbReference type="EMBL" id="KAK2863361.1"/>
    </source>
</evidence>